<protein>
    <submittedName>
        <fullName evidence="2">Uncharacterized protein</fullName>
    </submittedName>
</protein>
<sequence length="138" mass="16374">MSYLSAEELCLEEISIREFECECRYCHIYRSEDSYIVSLLYWGLVIPGYWVYCSWILVKFIILHPNKRTRTSEGTCNEDHIEAILDHSKNRSKLWDYLGYGISALVLEFIVICSFWLIVKAEGIYLVPDLLRKQRKHN</sequence>
<evidence type="ECO:0000313" key="3">
    <source>
        <dbReference type="Proteomes" id="UP000837801"/>
    </source>
</evidence>
<name>A0A9P0QMJ1_9ASCO</name>
<keyword evidence="3" id="KW-1185">Reference proteome</keyword>
<dbReference type="EMBL" id="CAKXYY010000003">
    <property type="protein sequence ID" value="CAH2351300.1"/>
    <property type="molecule type" value="Genomic_DNA"/>
</dbReference>
<gene>
    <name evidence="2" type="ORF">CLIB1423_03S03158</name>
</gene>
<comment type="caution">
    <text evidence="2">The sequence shown here is derived from an EMBL/GenBank/DDBJ whole genome shotgun (WGS) entry which is preliminary data.</text>
</comment>
<accession>A0A9P0QMJ1</accession>
<reference evidence="2" key="1">
    <citation type="submission" date="2022-03" db="EMBL/GenBank/DDBJ databases">
        <authorList>
            <person name="Legras J.-L."/>
            <person name="Devillers H."/>
            <person name="Grondin C."/>
        </authorList>
    </citation>
    <scope>NUCLEOTIDE SEQUENCE</scope>
    <source>
        <strain evidence="2">CLIB 1423</strain>
    </source>
</reference>
<dbReference type="AlphaFoldDB" id="A0A9P0QMJ1"/>
<keyword evidence="1" id="KW-1133">Transmembrane helix</keyword>
<feature type="transmembrane region" description="Helical" evidence="1">
    <location>
        <begin position="39"/>
        <end position="62"/>
    </location>
</feature>
<dbReference type="Proteomes" id="UP000837801">
    <property type="component" value="Unassembled WGS sequence"/>
</dbReference>
<keyword evidence="1" id="KW-0812">Transmembrane</keyword>
<proteinExistence type="predicted"/>
<feature type="transmembrane region" description="Helical" evidence="1">
    <location>
        <begin position="97"/>
        <end position="119"/>
    </location>
</feature>
<evidence type="ECO:0000313" key="2">
    <source>
        <dbReference type="EMBL" id="CAH2351300.1"/>
    </source>
</evidence>
<organism evidence="2 3">
    <name type="scientific">[Candida] railenensis</name>
    <dbReference type="NCBI Taxonomy" id="45579"/>
    <lineage>
        <taxon>Eukaryota</taxon>
        <taxon>Fungi</taxon>
        <taxon>Dikarya</taxon>
        <taxon>Ascomycota</taxon>
        <taxon>Saccharomycotina</taxon>
        <taxon>Pichiomycetes</taxon>
        <taxon>Debaryomycetaceae</taxon>
        <taxon>Kurtzmaniella</taxon>
    </lineage>
</organism>
<keyword evidence="1" id="KW-0472">Membrane</keyword>
<evidence type="ECO:0000256" key="1">
    <source>
        <dbReference type="SAM" id="Phobius"/>
    </source>
</evidence>